<dbReference type="InterPro" id="IPR024937">
    <property type="entry name" value="Domain_X"/>
</dbReference>
<gene>
    <name evidence="2" type="primary">orf738</name>
</gene>
<dbReference type="GeneID" id="68665336"/>
<dbReference type="InterPro" id="IPR000477">
    <property type="entry name" value="RT_dom"/>
</dbReference>
<dbReference type="CDD" id="cd01651">
    <property type="entry name" value="RT_G2_intron"/>
    <property type="match status" value="1"/>
</dbReference>
<feature type="domain" description="Reverse transcriptase" evidence="1">
    <location>
        <begin position="239"/>
        <end position="557"/>
    </location>
</feature>
<dbReference type="GO" id="GO:0090615">
    <property type="term" value="P:mitochondrial mRNA processing"/>
    <property type="evidence" value="ECO:0007669"/>
    <property type="project" value="TreeGrafter"/>
</dbReference>
<proteinExistence type="predicted"/>
<keyword evidence="2" id="KW-0695">RNA-directed DNA polymerase</keyword>
<dbReference type="GO" id="GO:0003964">
    <property type="term" value="F:RNA-directed DNA polymerase activity"/>
    <property type="evidence" value="ECO:0007669"/>
    <property type="project" value="UniProtKB-KW"/>
</dbReference>
<accession>A0A8K1I7K2</accession>
<geneLocation type="mitochondrion" evidence="2"/>
<keyword evidence="2" id="KW-0548">Nucleotidyltransferase</keyword>
<dbReference type="GO" id="GO:0005739">
    <property type="term" value="C:mitochondrion"/>
    <property type="evidence" value="ECO:0007669"/>
    <property type="project" value="TreeGrafter"/>
</dbReference>
<sequence>MNGNRVGFLGRMPQLSYMEFRLTNLTHTVSHWWDLLLNYTKGKCVIFDMDIISYIAEANILHDNTQSGQNVCKDQHITFQNGELWDHLREPVMAPKNLRVKSVPSLEERGDAALLGLPSLNFYWERFFFKKEKGRSLGPLRGGGGVVVVRGFLGRTTGSYLGVRTFTSKAGLGNQAKRGSDIKKSPYSKSFKEISMKRIANIKNLVSAYELIKSNPVNMTQGIGEITLDGINLKYFEKTQAELKAGTYSFPPAIRVEIPNPGKKETIPLTIAAPRDKVVQKAMQMVMEPEYEKIFMESSHGFRPNKGTRTALQYLEAKFQSVHYIIEADFSKLPYESLPHNKRPPSGGGEMHRARVARAALMEILKKRINCEKTLRLIISSLKAGFVELGKLHEQLGDGTPQGSVLSPLLCNIYLHELDVFIEGLKLEYNKGERRKKNKEYERLGNKIKYISSHPLGGGRGRKMGYDTTRADEHRELTSKMLNTPRKRQDDSYIRIHYVRYADDFIIGVEGSHKLTHNILQRLRKFIEEVLGLKLNDSKTGITKFSDKAVDFLGYKLMPPHKKGAIKPMETLKEKKSDRIITRRNKIRIRVAMDSAKVWKKLETSGFIRKRVDQDNGKSLIYRGTFKGNLINLEHADIIRYYNSVMSGIYHYYNFVNNMSELAHVMWRLTESCCLTLARKFKLKTMMKTYRKFGKDLGCDITLKNGVVKRVSIFKPADLKKKSMMSSTKTVTDPFKSL</sequence>
<evidence type="ECO:0000313" key="2">
    <source>
        <dbReference type="EMBL" id="UBU98532.1"/>
    </source>
</evidence>
<evidence type="ECO:0000259" key="1">
    <source>
        <dbReference type="PROSITE" id="PS50878"/>
    </source>
</evidence>
<dbReference type="Pfam" id="PF00078">
    <property type="entry name" value="RVT_1"/>
    <property type="match status" value="1"/>
</dbReference>
<keyword evidence="2" id="KW-0808">Transferase</keyword>
<dbReference type="AlphaFoldDB" id="A0A8K1I7K2"/>
<protein>
    <submittedName>
        <fullName evidence="2">Reverse transcriptase</fullName>
    </submittedName>
</protein>
<dbReference type="PROSITE" id="PS50878">
    <property type="entry name" value="RT_POL"/>
    <property type="match status" value="1"/>
</dbReference>
<dbReference type="Pfam" id="PF01348">
    <property type="entry name" value="Intron_maturas2"/>
    <property type="match status" value="1"/>
</dbReference>
<dbReference type="PANTHER" id="PTHR33642:SF4">
    <property type="entry name" value="COX1_OXI3 INTRON 1 PROTEIN-RELATED"/>
    <property type="match status" value="1"/>
</dbReference>
<dbReference type="GO" id="GO:0006315">
    <property type="term" value="P:homing of group II introns"/>
    <property type="evidence" value="ECO:0007669"/>
    <property type="project" value="TreeGrafter"/>
</dbReference>
<organism evidence="2">
    <name type="scientific">Morchella brunnea</name>
    <dbReference type="NCBI Taxonomy" id="1174671"/>
    <lineage>
        <taxon>Eukaryota</taxon>
        <taxon>Fungi</taxon>
        <taxon>Dikarya</taxon>
        <taxon>Ascomycota</taxon>
        <taxon>Pezizomycotina</taxon>
        <taxon>Pezizomycetes</taxon>
        <taxon>Pezizales</taxon>
        <taxon>Morchellaceae</taxon>
        <taxon>Morchella</taxon>
    </lineage>
</organism>
<name>A0A8K1I7K2_9PEZI</name>
<keyword evidence="2" id="KW-0496">Mitochondrion</keyword>
<dbReference type="SUPFAM" id="SSF56672">
    <property type="entry name" value="DNA/RNA polymerases"/>
    <property type="match status" value="1"/>
</dbReference>
<dbReference type="PANTHER" id="PTHR33642">
    <property type="entry name" value="COX1/OXI3 INTRON 1 PROTEIN-RELATED"/>
    <property type="match status" value="1"/>
</dbReference>
<dbReference type="RefSeq" id="YP_010218695.1">
    <property type="nucleotide sequence ID" value="NC_058917.1"/>
</dbReference>
<reference evidence="2" key="1">
    <citation type="submission" date="2021-01" db="EMBL/GenBank/DDBJ databases">
        <authorList>
            <person name="Sun H.-H."/>
            <person name="Zhang S."/>
            <person name="Zhang Y.-J."/>
        </authorList>
    </citation>
    <scope>NUCLEOTIDE SEQUENCE</scope>
    <source>
        <strain evidence="2">CMM1</strain>
    </source>
</reference>
<dbReference type="EMBL" id="MW538937">
    <property type="protein sequence ID" value="UBU98532.1"/>
    <property type="molecule type" value="Genomic_DNA"/>
</dbReference>
<dbReference type="InterPro" id="IPR043502">
    <property type="entry name" value="DNA/RNA_pol_sf"/>
</dbReference>